<keyword evidence="7" id="KW-1185">Reference proteome</keyword>
<reference evidence="6 7" key="1">
    <citation type="submission" date="2016-10" db="EMBL/GenBank/DDBJ databases">
        <authorList>
            <person name="de Groot N.N."/>
        </authorList>
    </citation>
    <scope>NUCLEOTIDE SEQUENCE [LARGE SCALE GENOMIC DNA]</scope>
    <source>
        <strain evidence="6 7">DSM 2179</strain>
    </source>
</reference>
<feature type="domain" description="YbhG-like alpha-helical hairpin" evidence="3">
    <location>
        <begin position="96"/>
        <end position="162"/>
    </location>
</feature>
<dbReference type="SUPFAM" id="SSF111369">
    <property type="entry name" value="HlyD-like secretion proteins"/>
    <property type="match status" value="1"/>
</dbReference>
<dbReference type="NCBIfam" id="TIGR01730">
    <property type="entry name" value="RND_mfp"/>
    <property type="match status" value="1"/>
</dbReference>
<dbReference type="PROSITE" id="PS51257">
    <property type="entry name" value="PROKAR_LIPOPROTEIN"/>
    <property type="match status" value="1"/>
</dbReference>
<evidence type="ECO:0000259" key="5">
    <source>
        <dbReference type="Pfam" id="PF25967"/>
    </source>
</evidence>
<feature type="domain" description="Multidrug resistance protein MdtA-like C-terminal permuted SH3" evidence="5">
    <location>
        <begin position="292"/>
        <end position="348"/>
    </location>
</feature>
<dbReference type="Pfam" id="PF25881">
    <property type="entry name" value="HH_YBHG"/>
    <property type="match status" value="1"/>
</dbReference>
<dbReference type="Gene3D" id="2.40.420.20">
    <property type="match status" value="1"/>
</dbReference>
<evidence type="ECO:0000313" key="7">
    <source>
        <dbReference type="Proteomes" id="UP000199662"/>
    </source>
</evidence>
<evidence type="ECO:0000259" key="3">
    <source>
        <dbReference type="Pfam" id="PF25881"/>
    </source>
</evidence>
<gene>
    <name evidence="6" type="ORF">SAMN05660742_11672</name>
</gene>
<dbReference type="AlphaFoldDB" id="A0A1H7BQE8"/>
<dbReference type="EMBL" id="FNZK01000016">
    <property type="protein sequence ID" value="SEJ76520.1"/>
    <property type="molecule type" value="Genomic_DNA"/>
</dbReference>
<evidence type="ECO:0000256" key="2">
    <source>
        <dbReference type="SAM" id="Coils"/>
    </source>
</evidence>
<dbReference type="InterPro" id="IPR058627">
    <property type="entry name" value="MdtA-like_C"/>
</dbReference>
<dbReference type="RefSeq" id="WP_091833382.1">
    <property type="nucleotide sequence ID" value="NZ_FNZK01000016.1"/>
</dbReference>
<dbReference type="InterPro" id="IPR059052">
    <property type="entry name" value="HH_YbhG-like"/>
</dbReference>
<dbReference type="GO" id="GO:1990281">
    <property type="term" value="C:efflux pump complex"/>
    <property type="evidence" value="ECO:0007669"/>
    <property type="project" value="TreeGrafter"/>
</dbReference>
<dbReference type="InterPro" id="IPR006143">
    <property type="entry name" value="RND_pump_MFP"/>
</dbReference>
<protein>
    <submittedName>
        <fullName evidence="6">RND family efflux transporter, MFP subunit</fullName>
    </submittedName>
</protein>
<evidence type="ECO:0000256" key="1">
    <source>
        <dbReference type="ARBA" id="ARBA00009477"/>
    </source>
</evidence>
<dbReference type="Gene3D" id="2.40.30.170">
    <property type="match status" value="1"/>
</dbReference>
<feature type="domain" description="CusB-like beta-barrel" evidence="4">
    <location>
        <begin position="207"/>
        <end position="279"/>
    </location>
</feature>
<name>A0A1H7BQE8_9FIRM</name>
<dbReference type="PANTHER" id="PTHR30469">
    <property type="entry name" value="MULTIDRUG RESISTANCE PROTEIN MDTA"/>
    <property type="match status" value="1"/>
</dbReference>
<dbReference type="InterPro" id="IPR058792">
    <property type="entry name" value="Beta-barrel_RND_2"/>
</dbReference>
<dbReference type="Gene3D" id="2.40.50.100">
    <property type="match status" value="1"/>
</dbReference>
<organism evidence="6 7">
    <name type="scientific">Propionispira arboris</name>
    <dbReference type="NCBI Taxonomy" id="84035"/>
    <lineage>
        <taxon>Bacteria</taxon>
        <taxon>Bacillati</taxon>
        <taxon>Bacillota</taxon>
        <taxon>Negativicutes</taxon>
        <taxon>Selenomonadales</taxon>
        <taxon>Selenomonadaceae</taxon>
        <taxon>Propionispira</taxon>
    </lineage>
</organism>
<dbReference type="Gene3D" id="1.10.287.470">
    <property type="entry name" value="Helix hairpin bin"/>
    <property type="match status" value="1"/>
</dbReference>
<dbReference type="Pfam" id="PF25967">
    <property type="entry name" value="RND-MFP_C"/>
    <property type="match status" value="1"/>
</dbReference>
<dbReference type="STRING" id="84035.SAMN05660742_11672"/>
<sequence>MRNKYNSLWLIAFVVILLFSGCGKKAEEQAVPPMVKTQMVSLGDGAETSTYSGEVRGRYESNLAFQVGGKIIARNVQLGSRVKAGDILMTLDAKDVAQSVNMSAAQVEAARAKLNLAQANLARYQQLYNEAAISASTIDQYQTSYDAAVADYQQAQAQYAQNSNSLGYTDLIADSDGVISALNGEVGQVVASGQSVLTLIKTNELEVEINVPENRVQDMSVGKDVTVGFWAMNNLQLQGKVREVSPMADSVARTYKVRISLLEPPESIQLGMTASVNAVNATGTDSNYLYLLPLSAIYQTGAQPQVWVVDDDSLVHLTDITVESFGDNQVKVTSGLKNKDVVVIAGVHKLRDNQEVRVMSGDDQ</sequence>
<proteinExistence type="inferred from homology"/>
<accession>A0A1H7BQE8</accession>
<evidence type="ECO:0000259" key="4">
    <source>
        <dbReference type="Pfam" id="PF25954"/>
    </source>
</evidence>
<dbReference type="PANTHER" id="PTHR30469:SF15">
    <property type="entry name" value="HLYD FAMILY OF SECRETION PROTEINS"/>
    <property type="match status" value="1"/>
</dbReference>
<comment type="similarity">
    <text evidence="1">Belongs to the membrane fusion protein (MFP) (TC 8.A.1) family.</text>
</comment>
<keyword evidence="2" id="KW-0175">Coiled coil</keyword>
<feature type="coiled-coil region" evidence="2">
    <location>
        <begin position="102"/>
        <end position="158"/>
    </location>
</feature>
<dbReference type="Pfam" id="PF25954">
    <property type="entry name" value="Beta-barrel_RND_2"/>
    <property type="match status" value="1"/>
</dbReference>
<evidence type="ECO:0000313" key="6">
    <source>
        <dbReference type="EMBL" id="SEJ76520.1"/>
    </source>
</evidence>
<dbReference type="GO" id="GO:0015562">
    <property type="term" value="F:efflux transmembrane transporter activity"/>
    <property type="evidence" value="ECO:0007669"/>
    <property type="project" value="TreeGrafter"/>
</dbReference>
<dbReference type="Proteomes" id="UP000199662">
    <property type="component" value="Unassembled WGS sequence"/>
</dbReference>